<keyword evidence="1" id="KW-1133">Transmembrane helix</keyword>
<feature type="transmembrane region" description="Helical" evidence="1">
    <location>
        <begin position="54"/>
        <end position="72"/>
    </location>
</feature>
<proteinExistence type="predicted"/>
<dbReference type="InterPro" id="IPR016990">
    <property type="entry name" value="UCP032162_TM"/>
</dbReference>
<comment type="caution">
    <text evidence="2">The sequence shown here is derived from an EMBL/GenBank/DDBJ whole genome shotgun (WGS) entry which is preliminary data.</text>
</comment>
<protein>
    <submittedName>
        <fullName evidence="2">Putative membrane protein</fullName>
    </submittedName>
</protein>
<organism evidence="2 3">
    <name type="scientific">Martelella mediterranea</name>
    <dbReference type="NCBI Taxonomy" id="293089"/>
    <lineage>
        <taxon>Bacteria</taxon>
        <taxon>Pseudomonadati</taxon>
        <taxon>Pseudomonadota</taxon>
        <taxon>Alphaproteobacteria</taxon>
        <taxon>Hyphomicrobiales</taxon>
        <taxon>Aurantimonadaceae</taxon>
        <taxon>Martelella</taxon>
    </lineage>
</organism>
<reference evidence="2 3" key="1">
    <citation type="submission" date="2019-03" db="EMBL/GenBank/DDBJ databases">
        <title>Freshwater and sediment microbial communities from various areas in North America, analyzing microbe dynamics in response to fracking.</title>
        <authorList>
            <person name="Lamendella R."/>
        </authorList>
    </citation>
    <scope>NUCLEOTIDE SEQUENCE [LARGE SCALE GENOMIC DNA]</scope>
    <source>
        <strain evidence="2 3">175.2</strain>
    </source>
</reference>
<evidence type="ECO:0000256" key="1">
    <source>
        <dbReference type="SAM" id="Phobius"/>
    </source>
</evidence>
<dbReference type="Proteomes" id="UP000295097">
    <property type="component" value="Unassembled WGS sequence"/>
</dbReference>
<evidence type="ECO:0000313" key="3">
    <source>
        <dbReference type="Proteomes" id="UP000295097"/>
    </source>
</evidence>
<accession>A0A4R3NYN8</accession>
<keyword evidence="3" id="KW-1185">Reference proteome</keyword>
<dbReference type="PIRSF" id="PIRSF032162">
    <property type="entry name" value="UCP032162_imp"/>
    <property type="match status" value="1"/>
</dbReference>
<dbReference type="AlphaFoldDB" id="A0A4R3NYN8"/>
<name>A0A4R3NYN8_9HYPH</name>
<keyword evidence="1" id="KW-0812">Transmembrane</keyword>
<evidence type="ECO:0000313" key="2">
    <source>
        <dbReference type="EMBL" id="TCT44533.1"/>
    </source>
</evidence>
<dbReference type="InterPro" id="IPR019253">
    <property type="entry name" value="DUF2244_TM"/>
</dbReference>
<dbReference type="Pfam" id="PF10003">
    <property type="entry name" value="DUF2244"/>
    <property type="match status" value="1"/>
</dbReference>
<gene>
    <name evidence="2" type="ORF">EDC90_100282</name>
</gene>
<feature type="transmembrane region" description="Helical" evidence="1">
    <location>
        <begin position="78"/>
        <end position="97"/>
    </location>
</feature>
<sequence>MGTMTDIEALHHQPEKMSGGQASLHPVQAASGEPPVFSAELFPHRSLGRKGFRVLLAVAALGFLPNTVYFLAEGAWPIAVFCAVTFLGLYGAFRLSYRSARTREYVWLSPHQIRVCKYAPSGRVFEAGFNPLWTRFIVDHHPEFGITGMRLTSSGETVEIGAFLNPEDRESFAKALRSALASVKQRI</sequence>
<keyword evidence="1" id="KW-0472">Membrane</keyword>
<dbReference type="EMBL" id="SMAR01000002">
    <property type="protein sequence ID" value="TCT44533.1"/>
    <property type="molecule type" value="Genomic_DNA"/>
</dbReference>